<accession>A0A917QTT7</accession>
<name>A0A917QTT7_9NOCA</name>
<feature type="signal peptide" evidence="1">
    <location>
        <begin position="1"/>
        <end position="18"/>
    </location>
</feature>
<reference evidence="2" key="1">
    <citation type="journal article" date="2014" name="Int. J. Syst. Evol. Microbiol.">
        <title>Complete genome sequence of Corynebacterium casei LMG S-19264T (=DSM 44701T), isolated from a smear-ripened cheese.</title>
        <authorList>
            <consortium name="US DOE Joint Genome Institute (JGI-PGF)"/>
            <person name="Walter F."/>
            <person name="Albersmeier A."/>
            <person name="Kalinowski J."/>
            <person name="Ruckert C."/>
        </authorList>
    </citation>
    <scope>NUCLEOTIDE SEQUENCE</scope>
    <source>
        <strain evidence="2">CGMCC 4.7278</strain>
    </source>
</reference>
<keyword evidence="3" id="KW-1185">Reference proteome</keyword>
<dbReference type="Proteomes" id="UP000612956">
    <property type="component" value="Unassembled WGS sequence"/>
</dbReference>
<evidence type="ECO:0000313" key="3">
    <source>
        <dbReference type="Proteomes" id="UP000612956"/>
    </source>
</evidence>
<dbReference type="AlphaFoldDB" id="A0A917QTT7"/>
<keyword evidence="1" id="KW-0732">Signal</keyword>
<dbReference type="PROSITE" id="PS51257">
    <property type="entry name" value="PROKAR_LIPOPROTEIN"/>
    <property type="match status" value="1"/>
</dbReference>
<gene>
    <name evidence="2" type="ORF">GCM10011591_44530</name>
</gene>
<protein>
    <recommendedName>
        <fullName evidence="4">Lipoprotein</fullName>
    </recommendedName>
</protein>
<evidence type="ECO:0008006" key="4">
    <source>
        <dbReference type="Google" id="ProtNLM"/>
    </source>
</evidence>
<comment type="caution">
    <text evidence="2">The sequence shown here is derived from an EMBL/GenBank/DDBJ whole genome shotgun (WGS) entry which is preliminary data.</text>
</comment>
<sequence>MKLWVPITALATVFLTTACVNVIDLVDPPQYPPPSQDELIAAREKMERIPRLEEVTAQLFPHVDEIVAVINQTNPQLHVTSANLLDMWLDAETVQKTKRELGVDDVELDACRDLIAPKVGGVGRGRGARTAGEISPESWQAVRAKVISSGRALQMTERIPSPPAKGDGPTRRSIEMYAPDGASIEVYNEFVENTGWVITVAGETGCRIANDPAKFGVTMTSVPGKPK</sequence>
<evidence type="ECO:0000256" key="1">
    <source>
        <dbReference type="SAM" id="SignalP"/>
    </source>
</evidence>
<feature type="chain" id="PRO_5039342930" description="Lipoprotein" evidence="1">
    <location>
        <begin position="19"/>
        <end position="227"/>
    </location>
</feature>
<evidence type="ECO:0000313" key="2">
    <source>
        <dbReference type="EMBL" id="GGK67471.1"/>
    </source>
</evidence>
<organism evidence="2 3">
    <name type="scientific">Nocardia camponoti</name>
    <dbReference type="NCBI Taxonomy" id="1616106"/>
    <lineage>
        <taxon>Bacteria</taxon>
        <taxon>Bacillati</taxon>
        <taxon>Actinomycetota</taxon>
        <taxon>Actinomycetes</taxon>
        <taxon>Mycobacteriales</taxon>
        <taxon>Nocardiaceae</taxon>
        <taxon>Nocardia</taxon>
    </lineage>
</organism>
<dbReference type="EMBL" id="BMMW01000006">
    <property type="protein sequence ID" value="GGK67471.1"/>
    <property type="molecule type" value="Genomic_DNA"/>
</dbReference>
<reference evidence="2" key="2">
    <citation type="submission" date="2020-09" db="EMBL/GenBank/DDBJ databases">
        <authorList>
            <person name="Sun Q."/>
            <person name="Zhou Y."/>
        </authorList>
    </citation>
    <scope>NUCLEOTIDE SEQUENCE</scope>
    <source>
        <strain evidence="2">CGMCC 4.7278</strain>
    </source>
</reference>
<proteinExistence type="predicted"/>